<proteinExistence type="predicted"/>
<feature type="domain" description="DUF1559" evidence="3">
    <location>
        <begin position="46"/>
        <end position="348"/>
    </location>
</feature>
<dbReference type="NCBIfam" id="TIGR04294">
    <property type="entry name" value="pre_pil_HX9DG"/>
    <property type="match status" value="1"/>
</dbReference>
<reference evidence="4 5" key="1">
    <citation type="submission" date="2019-02" db="EMBL/GenBank/DDBJ databases">
        <title>Deep-cultivation of Planctomycetes and their phenomic and genomic characterization uncovers novel biology.</title>
        <authorList>
            <person name="Wiegand S."/>
            <person name="Jogler M."/>
            <person name="Boedeker C."/>
            <person name="Pinto D."/>
            <person name="Vollmers J."/>
            <person name="Rivas-Marin E."/>
            <person name="Kohn T."/>
            <person name="Peeters S.H."/>
            <person name="Heuer A."/>
            <person name="Rast P."/>
            <person name="Oberbeckmann S."/>
            <person name="Bunk B."/>
            <person name="Jeske O."/>
            <person name="Meyerdierks A."/>
            <person name="Storesund J.E."/>
            <person name="Kallscheuer N."/>
            <person name="Luecker S."/>
            <person name="Lage O.M."/>
            <person name="Pohl T."/>
            <person name="Merkel B.J."/>
            <person name="Hornburger P."/>
            <person name="Mueller R.-W."/>
            <person name="Bruemmer F."/>
            <person name="Labrenz M."/>
            <person name="Spormann A.M."/>
            <person name="Op den Camp H."/>
            <person name="Overmann J."/>
            <person name="Amann R."/>
            <person name="Jetten M.S.M."/>
            <person name="Mascher T."/>
            <person name="Medema M.H."/>
            <person name="Devos D.P."/>
            <person name="Kaster A.-K."/>
            <person name="Ovreas L."/>
            <person name="Rohde M."/>
            <person name="Galperin M.Y."/>
            <person name="Jogler C."/>
        </authorList>
    </citation>
    <scope>NUCLEOTIDE SEQUENCE [LARGE SCALE GENOMIC DNA]</scope>
    <source>
        <strain evidence="4 5">Mal4</strain>
    </source>
</reference>
<accession>A0A517Z4R9</accession>
<keyword evidence="1" id="KW-0472">Membrane</keyword>
<dbReference type="EMBL" id="CP036275">
    <property type="protein sequence ID" value="QDU37463.1"/>
    <property type="molecule type" value="Genomic_DNA"/>
</dbReference>
<keyword evidence="5" id="KW-1185">Reference proteome</keyword>
<dbReference type="GO" id="GO:0004674">
    <property type="term" value="F:protein serine/threonine kinase activity"/>
    <property type="evidence" value="ECO:0007669"/>
    <property type="project" value="UniProtKB-EC"/>
</dbReference>
<keyword evidence="1" id="KW-0812">Transmembrane</keyword>
<name>A0A517Z4R9_9PLAN</name>
<gene>
    <name evidence="4" type="primary">pkn1_3</name>
    <name evidence="4" type="ORF">Mal4_17770</name>
</gene>
<dbReference type="InterPro" id="IPR027558">
    <property type="entry name" value="Pre_pil_HX9DG_C"/>
</dbReference>
<dbReference type="InterPro" id="IPR051043">
    <property type="entry name" value="Sulfatase_Mod_Factor_Kinase"/>
</dbReference>
<organism evidence="4 5">
    <name type="scientific">Maioricimonas rarisocia</name>
    <dbReference type="NCBI Taxonomy" id="2528026"/>
    <lineage>
        <taxon>Bacteria</taxon>
        <taxon>Pseudomonadati</taxon>
        <taxon>Planctomycetota</taxon>
        <taxon>Planctomycetia</taxon>
        <taxon>Planctomycetales</taxon>
        <taxon>Planctomycetaceae</taxon>
        <taxon>Maioricimonas</taxon>
    </lineage>
</organism>
<dbReference type="InterPro" id="IPR005532">
    <property type="entry name" value="SUMF_dom"/>
</dbReference>
<dbReference type="PANTHER" id="PTHR23150:SF19">
    <property type="entry name" value="FORMYLGLYCINE-GENERATING ENZYME"/>
    <property type="match status" value="1"/>
</dbReference>
<dbReference type="AlphaFoldDB" id="A0A517Z4R9"/>
<dbReference type="Proteomes" id="UP000320496">
    <property type="component" value="Chromosome"/>
</dbReference>
<evidence type="ECO:0000259" key="2">
    <source>
        <dbReference type="Pfam" id="PF03781"/>
    </source>
</evidence>
<protein>
    <submittedName>
        <fullName evidence="4">Serine/threonine-protein kinase pkn1</fullName>
        <ecNumber evidence="4">2.7.11.1</ecNumber>
    </submittedName>
</protein>
<keyword evidence="4" id="KW-0808">Transferase</keyword>
<dbReference type="EC" id="2.7.11.1" evidence="4"/>
<dbReference type="PANTHER" id="PTHR23150">
    <property type="entry name" value="SULFATASE MODIFYING FACTOR 1, 2"/>
    <property type="match status" value="1"/>
</dbReference>
<feature type="domain" description="Sulfatase-modifying factor enzyme-like" evidence="2">
    <location>
        <begin position="405"/>
        <end position="628"/>
    </location>
</feature>
<evidence type="ECO:0000313" key="5">
    <source>
        <dbReference type="Proteomes" id="UP000320496"/>
    </source>
</evidence>
<evidence type="ECO:0000259" key="3">
    <source>
        <dbReference type="Pfam" id="PF07596"/>
    </source>
</evidence>
<evidence type="ECO:0000313" key="4">
    <source>
        <dbReference type="EMBL" id="QDU37463.1"/>
    </source>
</evidence>
<dbReference type="Pfam" id="PF03781">
    <property type="entry name" value="FGE-sulfatase"/>
    <property type="match status" value="1"/>
</dbReference>
<dbReference type="InterPro" id="IPR016187">
    <property type="entry name" value="CTDL_fold"/>
</dbReference>
<evidence type="ECO:0000256" key="1">
    <source>
        <dbReference type="SAM" id="Phobius"/>
    </source>
</evidence>
<feature type="transmembrane region" description="Helical" evidence="1">
    <location>
        <begin position="25"/>
        <end position="44"/>
    </location>
</feature>
<dbReference type="RefSeq" id="WP_197444233.1">
    <property type="nucleotide sequence ID" value="NZ_CP036275.1"/>
</dbReference>
<dbReference type="KEGG" id="mri:Mal4_17770"/>
<dbReference type="Gene3D" id="3.90.1580.10">
    <property type="entry name" value="paralog of FGE (formylglycine-generating enzyme)"/>
    <property type="match status" value="1"/>
</dbReference>
<dbReference type="InterPro" id="IPR042095">
    <property type="entry name" value="SUMF_sf"/>
</dbReference>
<keyword evidence="1" id="KW-1133">Transmembrane helix</keyword>
<sequence length="635" mass="70742">MRLQRPESRADSSCRNRTGVTRTEVAVAVLVLLALVGMSFPWLLEAREISRQNTCATRMSNLTRALVDYEQRTGHFPPAAKWSTSSMRSLALHESRRWDLFIEANWAIELLPGVGRDDLHDQFDDSTSVGADENRPLREAFLPEMTCPSDEFNHEENMFVYEPVQGLVREFARGNYAINAGTHSFYTSEGSTKTPTGDHARLHMDGDQREFQYWGNGIAGFNKTFRSDELVNGTSTLVAFNEIRAGIDPIDIRGCWALGHIAASATWGHGINGDAYCPNPRRARSDDIQGGPALNEKYGSEQLIEMGMPCVSYIDKNQNAASRSRHPGGVNTAFLDGSVRFVSNHIDPSVWHYLHSRETPRNAFHREVTELVDWPGSTTEAAPPRTGGKTVSAKRLTNSLGMEFARIPAGEFVMGVPDLRNDHDTPPETPPHPVRITDDYLLGTTEVTLGQYQSVMAPLKPVPEGQNDIPVVDVTWFEAATFCKRLSALPSEKAAGRRYRLPTEAEWEYACREATSEPYDWPVNRAEHDHSGDAAGIEPPLPLTPVSSYSPNGLGLYDMRGNAWEWCADWFDRDYYTRSRLESPAGPDFGYARVIRGGDWIYVGEGCFINYPVLAPWKSSPYVGFRVVCVPAGAD</sequence>
<dbReference type="SUPFAM" id="SSF56436">
    <property type="entry name" value="C-type lectin-like"/>
    <property type="match status" value="1"/>
</dbReference>
<dbReference type="InterPro" id="IPR011453">
    <property type="entry name" value="DUF1559"/>
</dbReference>
<dbReference type="GO" id="GO:0120147">
    <property type="term" value="F:formylglycine-generating oxidase activity"/>
    <property type="evidence" value="ECO:0007669"/>
    <property type="project" value="TreeGrafter"/>
</dbReference>
<dbReference type="Pfam" id="PF07596">
    <property type="entry name" value="SBP_bac_10"/>
    <property type="match status" value="1"/>
</dbReference>
<keyword evidence="4" id="KW-0418">Kinase</keyword>